<evidence type="ECO:0000313" key="2">
    <source>
        <dbReference type="EMBL" id="KAG2482500.1"/>
    </source>
</evidence>
<sequence length="357" mass="36120">MPGTGAAARLQGVGTGQAIANNSATAPEPVVRQRVIPGWEGPKKVAKGGQTAREIAAQLKAEALAEAAKAGKAPPGANAGGKNTPQGGLNRSLAGSSNRLAESDADTRRDVDSSDDASSPVQPRRPADFTDGGSTSGARTPEAEASFPRQDSEGDLYAGAAEDADPIVATDPVYADGEGNVVVQDIEGNFVPMESVYGPEPELMGFQDEAGNITYHVVIRQSLYDRQLAMLAAEAPEAPPAEPSPVVIPTPAPAPKPAPPVFIPAPEPVAVVPEPVVYAAPEVVPAAGQDASELGDLLALMGVAPSGQPYMPVQTAAVEYGGAGAAYGGYGQAAAPVGCGVDEAGDDVDDLMQLLCV</sequence>
<accession>A0A836BMZ8</accession>
<keyword evidence="3" id="KW-1185">Reference proteome</keyword>
<comment type="caution">
    <text evidence="2">The sequence shown here is derived from an EMBL/GenBank/DDBJ whole genome shotgun (WGS) entry which is preliminary data.</text>
</comment>
<feature type="region of interest" description="Disordered" evidence="1">
    <location>
        <begin position="18"/>
        <end position="51"/>
    </location>
</feature>
<name>A0A836BMZ8_9CHLO</name>
<evidence type="ECO:0000256" key="1">
    <source>
        <dbReference type="SAM" id="MobiDB-lite"/>
    </source>
</evidence>
<feature type="compositionally biased region" description="Polar residues" evidence="1">
    <location>
        <begin position="84"/>
        <end position="100"/>
    </location>
</feature>
<feature type="compositionally biased region" description="Basic and acidic residues" evidence="1">
    <location>
        <begin position="101"/>
        <end position="112"/>
    </location>
</feature>
<organism evidence="2 3">
    <name type="scientific">Edaphochlamys debaryana</name>
    <dbReference type="NCBI Taxonomy" id="47281"/>
    <lineage>
        <taxon>Eukaryota</taxon>
        <taxon>Viridiplantae</taxon>
        <taxon>Chlorophyta</taxon>
        <taxon>core chlorophytes</taxon>
        <taxon>Chlorophyceae</taxon>
        <taxon>CS clade</taxon>
        <taxon>Chlamydomonadales</taxon>
        <taxon>Chlamydomonadales incertae sedis</taxon>
        <taxon>Edaphochlamys</taxon>
    </lineage>
</organism>
<reference evidence="2" key="1">
    <citation type="journal article" date="2020" name="bioRxiv">
        <title>Comparative genomics of Chlamydomonas.</title>
        <authorList>
            <person name="Craig R.J."/>
            <person name="Hasan A.R."/>
            <person name="Ness R.W."/>
            <person name="Keightley P.D."/>
        </authorList>
    </citation>
    <scope>NUCLEOTIDE SEQUENCE</scope>
    <source>
        <strain evidence="2">CCAP 11/70</strain>
    </source>
</reference>
<protein>
    <submittedName>
        <fullName evidence="2">Uncharacterized protein</fullName>
    </submittedName>
</protein>
<dbReference type="OrthoDB" id="552711at2759"/>
<dbReference type="EMBL" id="JAEHOE010000218">
    <property type="protein sequence ID" value="KAG2482500.1"/>
    <property type="molecule type" value="Genomic_DNA"/>
</dbReference>
<gene>
    <name evidence="2" type="ORF">HYH03_018575</name>
</gene>
<proteinExistence type="predicted"/>
<feature type="region of interest" description="Disordered" evidence="1">
    <location>
        <begin position="64"/>
        <end position="150"/>
    </location>
</feature>
<dbReference type="AlphaFoldDB" id="A0A836BMZ8"/>
<evidence type="ECO:0000313" key="3">
    <source>
        <dbReference type="Proteomes" id="UP000612055"/>
    </source>
</evidence>
<feature type="compositionally biased region" description="Low complexity" evidence="1">
    <location>
        <begin position="64"/>
        <end position="83"/>
    </location>
</feature>
<dbReference type="Proteomes" id="UP000612055">
    <property type="component" value="Unassembled WGS sequence"/>
</dbReference>